<sequence length="184" mass="20978">MQQTRWFFFLLVLITVDLQAQDFRGTDKSPMDMAYYPDNFAHDRKGNDKALVRVIYSRPAKNNREVFGKLIPYGKVWRTGANEATEIKFYQDATIGGKKVKAGTYSLFTIPGENEWTIILNSDLDYWGAYSYKQENDVLRVTAPVKKSGTPLENLSIQFAKANGNDTVMRLGWDTTVVEIPVSF</sequence>
<evidence type="ECO:0008006" key="3">
    <source>
        <dbReference type="Google" id="ProtNLM"/>
    </source>
</evidence>
<keyword evidence="2" id="KW-1185">Reference proteome</keyword>
<dbReference type="Pfam" id="PF11138">
    <property type="entry name" value="DUF2911"/>
    <property type="match status" value="1"/>
</dbReference>
<proteinExistence type="predicted"/>
<dbReference type="EMBL" id="BAABHD010000010">
    <property type="protein sequence ID" value="GAA4449919.1"/>
    <property type="molecule type" value="Genomic_DNA"/>
</dbReference>
<protein>
    <recommendedName>
        <fullName evidence="3">DUF2911 domain-containing protein</fullName>
    </recommendedName>
</protein>
<organism evidence="1 2">
    <name type="scientific">Nibrella saemangeumensis</name>
    <dbReference type="NCBI Taxonomy" id="1084526"/>
    <lineage>
        <taxon>Bacteria</taxon>
        <taxon>Pseudomonadati</taxon>
        <taxon>Bacteroidota</taxon>
        <taxon>Cytophagia</taxon>
        <taxon>Cytophagales</taxon>
        <taxon>Spirosomataceae</taxon>
        <taxon>Nibrella</taxon>
    </lineage>
</organism>
<reference evidence="2" key="1">
    <citation type="journal article" date="2019" name="Int. J. Syst. Evol. Microbiol.">
        <title>The Global Catalogue of Microorganisms (GCM) 10K type strain sequencing project: providing services to taxonomists for standard genome sequencing and annotation.</title>
        <authorList>
            <consortium name="The Broad Institute Genomics Platform"/>
            <consortium name="The Broad Institute Genome Sequencing Center for Infectious Disease"/>
            <person name="Wu L."/>
            <person name="Ma J."/>
        </authorList>
    </citation>
    <scope>NUCLEOTIDE SEQUENCE [LARGE SCALE GENOMIC DNA]</scope>
    <source>
        <strain evidence="2">JCM 17927</strain>
    </source>
</reference>
<evidence type="ECO:0000313" key="1">
    <source>
        <dbReference type="EMBL" id="GAA4449919.1"/>
    </source>
</evidence>
<comment type="caution">
    <text evidence="1">The sequence shown here is derived from an EMBL/GenBank/DDBJ whole genome shotgun (WGS) entry which is preliminary data.</text>
</comment>
<dbReference type="Proteomes" id="UP001501175">
    <property type="component" value="Unassembled WGS sequence"/>
</dbReference>
<dbReference type="RefSeq" id="WP_345241161.1">
    <property type="nucleotide sequence ID" value="NZ_BAABHD010000010.1"/>
</dbReference>
<evidence type="ECO:0000313" key="2">
    <source>
        <dbReference type="Proteomes" id="UP001501175"/>
    </source>
</evidence>
<gene>
    <name evidence="1" type="ORF">GCM10023189_09740</name>
</gene>
<accession>A0ABP8MIA9</accession>
<name>A0ABP8MIA9_9BACT</name>
<dbReference type="InterPro" id="IPR021314">
    <property type="entry name" value="DUF2911"/>
</dbReference>